<accession>A0A7I8VBQ0</accession>
<organism evidence="3 4">
    <name type="scientific">Dimorphilus gyrociliatus</name>
    <dbReference type="NCBI Taxonomy" id="2664684"/>
    <lineage>
        <taxon>Eukaryota</taxon>
        <taxon>Metazoa</taxon>
        <taxon>Spiralia</taxon>
        <taxon>Lophotrochozoa</taxon>
        <taxon>Annelida</taxon>
        <taxon>Polychaeta</taxon>
        <taxon>Polychaeta incertae sedis</taxon>
        <taxon>Dinophilidae</taxon>
        <taxon>Dimorphilus</taxon>
    </lineage>
</organism>
<feature type="region of interest" description="Disordered" evidence="2">
    <location>
        <begin position="92"/>
        <end position="149"/>
    </location>
</feature>
<evidence type="ECO:0000313" key="3">
    <source>
        <dbReference type="EMBL" id="CAD5113117.1"/>
    </source>
</evidence>
<feature type="compositionally biased region" description="Low complexity" evidence="2">
    <location>
        <begin position="21"/>
        <end position="35"/>
    </location>
</feature>
<evidence type="ECO:0000313" key="4">
    <source>
        <dbReference type="Proteomes" id="UP000549394"/>
    </source>
</evidence>
<feature type="compositionally biased region" description="Basic and acidic residues" evidence="2">
    <location>
        <begin position="39"/>
        <end position="48"/>
    </location>
</feature>
<evidence type="ECO:0000256" key="1">
    <source>
        <dbReference type="ARBA" id="ARBA00008407"/>
    </source>
</evidence>
<dbReference type="EMBL" id="CAJFCJ010000003">
    <property type="protein sequence ID" value="CAD5113117.1"/>
    <property type="molecule type" value="Genomic_DNA"/>
</dbReference>
<name>A0A7I8VBQ0_9ANNE</name>
<evidence type="ECO:0000256" key="2">
    <source>
        <dbReference type="SAM" id="MobiDB-lite"/>
    </source>
</evidence>
<dbReference type="InterPro" id="IPR029089">
    <property type="entry name" value="DUF4660"/>
</dbReference>
<protein>
    <submittedName>
        <fullName evidence="3">DgyrCDS2307</fullName>
    </submittedName>
</protein>
<reference evidence="3 4" key="1">
    <citation type="submission" date="2020-08" db="EMBL/GenBank/DDBJ databases">
        <authorList>
            <person name="Hejnol A."/>
        </authorList>
    </citation>
    <scope>NUCLEOTIDE SEQUENCE [LARGE SCALE GENOMIC DNA]</scope>
</reference>
<keyword evidence="4" id="KW-1185">Reference proteome</keyword>
<feature type="compositionally biased region" description="Polar residues" evidence="2">
    <location>
        <begin position="95"/>
        <end position="112"/>
    </location>
</feature>
<dbReference type="Pfam" id="PF15559">
    <property type="entry name" value="DUF4660"/>
    <property type="match status" value="1"/>
</dbReference>
<sequence>MDQPLKSKPVLGFFSECDDLNSQSSSDDENQSTTSVKQIDIEKKKGNDNRLPPPTELFSNVKAPSFLRESAKKSVDWDNLSRCIIKQKEGIEITSKASLNNMPPPKSYSSETGKLKPTLGDNSTQQKRRPETIIDDDLEVKRKRKRDSD</sequence>
<dbReference type="AlphaFoldDB" id="A0A7I8VBQ0"/>
<dbReference type="PANTHER" id="PTHR31833:SF2">
    <property type="entry name" value="UPF0690 PROTEIN C1ORF52"/>
    <property type="match status" value="1"/>
</dbReference>
<dbReference type="Proteomes" id="UP000549394">
    <property type="component" value="Unassembled WGS sequence"/>
</dbReference>
<dbReference type="PANTHER" id="PTHR31833">
    <property type="entry name" value="UPF0690 PROTEIN C1ORF52"/>
    <property type="match status" value="1"/>
</dbReference>
<feature type="region of interest" description="Disordered" evidence="2">
    <location>
        <begin position="17"/>
        <end position="58"/>
    </location>
</feature>
<comment type="caution">
    <text evidence="3">The sequence shown here is derived from an EMBL/GenBank/DDBJ whole genome shotgun (WGS) entry which is preliminary data.</text>
</comment>
<proteinExistence type="inferred from homology"/>
<comment type="similarity">
    <text evidence="1">Belongs to the UPF0690 family.</text>
</comment>
<gene>
    <name evidence="3" type="ORF">DGYR_LOCUS2157</name>
</gene>